<dbReference type="InterPro" id="IPR037176">
    <property type="entry name" value="Osmotin/thaumatin-like_sf"/>
</dbReference>
<name>A0A9X3ERY8_9BACT</name>
<dbReference type="AlphaFoldDB" id="A0A9X3ERY8"/>
<evidence type="ECO:0000313" key="2">
    <source>
        <dbReference type="EMBL" id="MCY1008100.1"/>
    </source>
</evidence>
<organism evidence="2 3">
    <name type="scientific">Nannocystis pusilla</name>
    <dbReference type="NCBI Taxonomy" id="889268"/>
    <lineage>
        <taxon>Bacteria</taxon>
        <taxon>Pseudomonadati</taxon>
        <taxon>Myxococcota</taxon>
        <taxon>Polyangia</taxon>
        <taxon>Nannocystales</taxon>
        <taxon>Nannocystaceae</taxon>
        <taxon>Nannocystis</taxon>
    </lineage>
</organism>
<gene>
    <name evidence="2" type="ORF">OV079_21580</name>
</gene>
<dbReference type="SMART" id="SM00205">
    <property type="entry name" value="THN"/>
    <property type="match status" value="1"/>
</dbReference>
<feature type="region of interest" description="Disordered" evidence="1">
    <location>
        <begin position="17"/>
        <end position="92"/>
    </location>
</feature>
<protein>
    <recommendedName>
        <fullName evidence="4">Thaumatin family protein</fullName>
    </recommendedName>
</protein>
<dbReference type="RefSeq" id="WP_267770749.1">
    <property type="nucleotide sequence ID" value="NZ_JAPNKE010000002.1"/>
</dbReference>
<dbReference type="InterPro" id="IPR001938">
    <property type="entry name" value="Thaumatin"/>
</dbReference>
<dbReference type="Gene3D" id="2.60.110.10">
    <property type="entry name" value="Thaumatin"/>
    <property type="match status" value="1"/>
</dbReference>
<dbReference type="Pfam" id="PF00314">
    <property type="entry name" value="Thaumatin"/>
    <property type="match status" value="1"/>
</dbReference>
<comment type="caution">
    <text evidence="2">The sequence shown here is derived from an EMBL/GenBank/DDBJ whole genome shotgun (WGS) entry which is preliminary data.</text>
</comment>
<dbReference type="EMBL" id="JAPNKE010000002">
    <property type="protein sequence ID" value="MCY1008100.1"/>
    <property type="molecule type" value="Genomic_DNA"/>
</dbReference>
<proteinExistence type="predicted"/>
<dbReference type="PROSITE" id="PS51367">
    <property type="entry name" value="THAUMATIN_2"/>
    <property type="match status" value="1"/>
</dbReference>
<dbReference type="PANTHER" id="PTHR31048">
    <property type="entry name" value="OS03G0233200 PROTEIN"/>
    <property type="match status" value="1"/>
</dbReference>
<feature type="compositionally biased region" description="Low complexity" evidence="1">
    <location>
        <begin position="36"/>
        <end position="88"/>
    </location>
</feature>
<evidence type="ECO:0008006" key="4">
    <source>
        <dbReference type="Google" id="ProtNLM"/>
    </source>
</evidence>
<reference evidence="2" key="1">
    <citation type="submission" date="2022-11" db="EMBL/GenBank/DDBJ databases">
        <title>Minimal conservation of predation-associated metabolite biosynthetic gene clusters underscores biosynthetic potential of Myxococcota including descriptions for ten novel species: Archangium lansinium sp. nov., Myxococcus landrumus sp. nov., Nannocystis bai.</title>
        <authorList>
            <person name="Ahearne A."/>
            <person name="Stevens C."/>
            <person name="Phillips K."/>
        </authorList>
    </citation>
    <scope>NUCLEOTIDE SEQUENCE</scope>
    <source>
        <strain evidence="2">Na p29</strain>
    </source>
</reference>
<dbReference type="PROSITE" id="PS51257">
    <property type="entry name" value="PROKAR_LIPOPROTEIN"/>
    <property type="match status" value="1"/>
</dbReference>
<accession>A0A9X3ERY8</accession>
<keyword evidence="3" id="KW-1185">Reference proteome</keyword>
<dbReference type="SUPFAM" id="SSF49870">
    <property type="entry name" value="Osmotin, thaumatin-like protein"/>
    <property type="match status" value="1"/>
</dbReference>
<feature type="compositionally biased region" description="Polar residues" evidence="1">
    <location>
        <begin position="18"/>
        <end position="27"/>
    </location>
</feature>
<evidence type="ECO:0000256" key="1">
    <source>
        <dbReference type="SAM" id="MobiDB-lite"/>
    </source>
</evidence>
<dbReference type="Proteomes" id="UP001150924">
    <property type="component" value="Unassembled WGS sequence"/>
</dbReference>
<evidence type="ECO:0000313" key="3">
    <source>
        <dbReference type="Proteomes" id="UP001150924"/>
    </source>
</evidence>
<sequence>MRSDSLFIFALVLGCGSPGTQTSNASETDAETGPDAQTTSSSAPTSTTSATTTEPEPTTSSGTQTASTSSGTESASTSSGTETASTGEPEPEQTARLRIVNGCDQPMWVLHQVGAGGGTLDAANQILLAAQGDYYDYAIPDIGLAATRFWPGFGCDETGNGCAIGQSGGPPEQGFTCPPEGCAPPIDSKFEGTFGCLPGVAPADCQDNPSAPGMKLPASDGWDTSMVDGFTVPYEVELLDDCPGGPQGGAIDCSELRLSDCPTAEDISTNQQFPALSAVDLRAENPTTQAAGGCYSPCGKLTYANWGNDPVYAPVAAEAEYYCCPTPPIGVEDCREGPVVGTQYVDLIHDKCKQVYSYAYDDGIGNWSCPAGTRYRVTFACPQ</sequence>